<gene>
    <name evidence="1" type="ORF">METZ01_LOCUS310531</name>
</gene>
<organism evidence="1">
    <name type="scientific">marine metagenome</name>
    <dbReference type="NCBI Taxonomy" id="408172"/>
    <lineage>
        <taxon>unclassified sequences</taxon>
        <taxon>metagenomes</taxon>
        <taxon>ecological metagenomes</taxon>
    </lineage>
</organism>
<feature type="non-terminal residue" evidence="1">
    <location>
        <position position="272"/>
    </location>
</feature>
<protein>
    <recommendedName>
        <fullName evidence="2">ATP-grasp domain-containing protein</fullName>
    </recommendedName>
</protein>
<reference evidence="1" key="1">
    <citation type="submission" date="2018-05" db="EMBL/GenBank/DDBJ databases">
        <authorList>
            <person name="Lanie J.A."/>
            <person name="Ng W.-L."/>
            <person name="Kazmierczak K.M."/>
            <person name="Andrzejewski T.M."/>
            <person name="Davidsen T.M."/>
            <person name="Wayne K.J."/>
            <person name="Tettelin H."/>
            <person name="Glass J.I."/>
            <person name="Rusch D."/>
            <person name="Podicherti R."/>
            <person name="Tsui H.-C.T."/>
            <person name="Winkler M.E."/>
        </authorList>
    </citation>
    <scope>NUCLEOTIDE SEQUENCE</scope>
</reference>
<dbReference type="SUPFAM" id="SSF56059">
    <property type="entry name" value="Glutathione synthetase ATP-binding domain-like"/>
    <property type="match status" value="1"/>
</dbReference>
<name>A0A382NBQ5_9ZZZZ</name>
<accession>A0A382NBQ5</accession>
<sequence>MKKILVTGSGGIGGVNFVRALRVIDEKFFIVGTDFNQYHLEFPNVDIRVRTPRHSDHQFIPLIKKIVAEHSIDFIHPQPSSESLVISEDTELKQKTFLPNSSIISYDKLTTQKILFENNIPVAITKTLSSIDELQSCFEKFSGGPLWIRSKKGAGGNLSLLCKNHEEAKYWINLWIMKNNAVLDDFMIQEYLPGRNIAWDSFWHEGKLIASYSRERIEYPFKHISPSGITGTPTVSKIIVDENINKLSESAIKCIDEKPHGNYAVDLKGDQN</sequence>
<evidence type="ECO:0000313" key="1">
    <source>
        <dbReference type="EMBL" id="SVC57677.1"/>
    </source>
</evidence>
<evidence type="ECO:0008006" key="2">
    <source>
        <dbReference type="Google" id="ProtNLM"/>
    </source>
</evidence>
<dbReference type="EMBL" id="UINC01098851">
    <property type="protein sequence ID" value="SVC57677.1"/>
    <property type="molecule type" value="Genomic_DNA"/>
</dbReference>
<dbReference type="AlphaFoldDB" id="A0A382NBQ5"/>
<proteinExistence type="predicted"/>
<dbReference type="Gene3D" id="3.40.50.20">
    <property type="match status" value="1"/>
</dbReference>